<proteinExistence type="predicted"/>
<dbReference type="Proteomes" id="UP001609176">
    <property type="component" value="Unassembled WGS sequence"/>
</dbReference>
<evidence type="ECO:0000313" key="3">
    <source>
        <dbReference type="Proteomes" id="UP001609176"/>
    </source>
</evidence>
<protein>
    <submittedName>
        <fullName evidence="2">Uncharacterized protein</fullName>
    </submittedName>
</protein>
<dbReference type="EMBL" id="JBIMSP010000177">
    <property type="protein sequence ID" value="MFH5246114.1"/>
    <property type="molecule type" value="Genomic_DNA"/>
</dbReference>
<reference evidence="2 3" key="1">
    <citation type="submission" date="2024-10" db="EMBL/GenBank/DDBJ databases">
        <authorList>
            <person name="Riesco R."/>
        </authorList>
    </citation>
    <scope>NUCLEOTIDE SEQUENCE [LARGE SCALE GENOMIC DNA]</scope>
    <source>
        <strain evidence="2 3">NCIMB 15448</strain>
    </source>
</reference>
<comment type="caution">
    <text evidence="2">The sequence shown here is derived from an EMBL/GenBank/DDBJ whole genome shotgun (WGS) entry which is preliminary data.</text>
</comment>
<dbReference type="RefSeq" id="WP_395126777.1">
    <property type="nucleotide sequence ID" value="NZ_JBIMSP010000177.1"/>
</dbReference>
<evidence type="ECO:0000256" key="1">
    <source>
        <dbReference type="SAM" id="MobiDB-lite"/>
    </source>
</evidence>
<sequence>EFSTLNRPFQDRKPNPKQIKPARQPGERSGLAGALAGVTLPYERDLYDIPVANLTRGESAELRDVIKIVVAAGLSADASSRDAMVHAVSTKILELPSVPATISLHSPRRPEELYRFTTRLVDSVVAAYPWIKPLFFTDLGVKLQRVDSDLMHTISIRVLRQTGFSLYPVHDSVLVPESLKAKVCTIMTKVAEEHGYSIPLRVYPPLKSGSAPTLLDRQENREEPL</sequence>
<name>A0ABW7KVA3_9NOCA</name>
<organism evidence="2 3">
    <name type="scientific">Antrihabitans spumae</name>
    <dbReference type="NCBI Taxonomy" id="3373370"/>
    <lineage>
        <taxon>Bacteria</taxon>
        <taxon>Bacillati</taxon>
        <taxon>Actinomycetota</taxon>
        <taxon>Actinomycetes</taxon>
        <taxon>Mycobacteriales</taxon>
        <taxon>Nocardiaceae</taxon>
        <taxon>Antrihabitans</taxon>
    </lineage>
</organism>
<feature type="region of interest" description="Disordered" evidence="1">
    <location>
        <begin position="1"/>
        <end position="30"/>
    </location>
</feature>
<feature type="non-terminal residue" evidence="2">
    <location>
        <position position="1"/>
    </location>
</feature>
<accession>A0ABW7KVA3</accession>
<evidence type="ECO:0000313" key="2">
    <source>
        <dbReference type="EMBL" id="MFH5246114.1"/>
    </source>
</evidence>
<gene>
    <name evidence="2" type="ORF">ACHIPV_30350</name>
</gene>